<dbReference type="Gene3D" id="3.10.129.10">
    <property type="entry name" value="Hotdog Thioesterase"/>
    <property type="match status" value="1"/>
</dbReference>
<organism evidence="3 4">
    <name type="scientific">Lophiostoma macrostomum CBS 122681</name>
    <dbReference type="NCBI Taxonomy" id="1314788"/>
    <lineage>
        <taxon>Eukaryota</taxon>
        <taxon>Fungi</taxon>
        <taxon>Dikarya</taxon>
        <taxon>Ascomycota</taxon>
        <taxon>Pezizomycotina</taxon>
        <taxon>Dothideomycetes</taxon>
        <taxon>Pleosporomycetidae</taxon>
        <taxon>Pleosporales</taxon>
        <taxon>Lophiostomataceae</taxon>
        <taxon>Lophiostoma</taxon>
    </lineage>
</organism>
<proteinExistence type="predicted"/>
<gene>
    <name evidence="3" type="ORF">K491DRAFT_716188</name>
</gene>
<reference evidence="3" key="1">
    <citation type="journal article" date="2020" name="Stud. Mycol.">
        <title>101 Dothideomycetes genomes: a test case for predicting lifestyles and emergence of pathogens.</title>
        <authorList>
            <person name="Haridas S."/>
            <person name="Albert R."/>
            <person name="Binder M."/>
            <person name="Bloem J."/>
            <person name="Labutti K."/>
            <person name="Salamov A."/>
            <person name="Andreopoulos B."/>
            <person name="Baker S."/>
            <person name="Barry K."/>
            <person name="Bills G."/>
            <person name="Bluhm B."/>
            <person name="Cannon C."/>
            <person name="Castanera R."/>
            <person name="Culley D."/>
            <person name="Daum C."/>
            <person name="Ezra D."/>
            <person name="Gonzalez J."/>
            <person name="Henrissat B."/>
            <person name="Kuo A."/>
            <person name="Liang C."/>
            <person name="Lipzen A."/>
            <person name="Lutzoni F."/>
            <person name="Magnuson J."/>
            <person name="Mondo S."/>
            <person name="Nolan M."/>
            <person name="Ohm R."/>
            <person name="Pangilinan J."/>
            <person name="Park H.-J."/>
            <person name="Ramirez L."/>
            <person name="Alfaro M."/>
            <person name="Sun H."/>
            <person name="Tritt A."/>
            <person name="Yoshinaga Y."/>
            <person name="Zwiers L.-H."/>
            <person name="Turgeon B."/>
            <person name="Goodwin S."/>
            <person name="Spatafora J."/>
            <person name="Crous P."/>
            <person name="Grigoriev I."/>
        </authorList>
    </citation>
    <scope>NUCLEOTIDE SEQUENCE</scope>
    <source>
        <strain evidence="3">CBS 122681</strain>
    </source>
</reference>
<accession>A0A6A6T6M2</accession>
<evidence type="ECO:0000256" key="2">
    <source>
        <dbReference type="SAM" id="Phobius"/>
    </source>
</evidence>
<evidence type="ECO:0000256" key="1">
    <source>
        <dbReference type="SAM" id="MobiDB-lite"/>
    </source>
</evidence>
<dbReference type="InterPro" id="IPR029069">
    <property type="entry name" value="HotDog_dom_sf"/>
</dbReference>
<dbReference type="SUPFAM" id="SSF54637">
    <property type="entry name" value="Thioesterase/thiol ester dehydrase-isomerase"/>
    <property type="match status" value="1"/>
</dbReference>
<feature type="transmembrane region" description="Helical" evidence="2">
    <location>
        <begin position="52"/>
        <end position="73"/>
    </location>
</feature>
<keyword evidence="2" id="KW-1133">Transmembrane helix</keyword>
<name>A0A6A6T6M2_9PLEO</name>
<dbReference type="PANTHER" id="PTHR47260:SF1">
    <property type="entry name" value="UPF0644 PROTEIN PB2B4.06"/>
    <property type="match status" value="1"/>
</dbReference>
<keyword evidence="4" id="KW-1185">Reference proteome</keyword>
<dbReference type="OrthoDB" id="506431at2759"/>
<protein>
    <recommendedName>
        <fullName evidence="5">Thioesterase domain-containing protein</fullName>
    </recommendedName>
</protein>
<dbReference type="PANTHER" id="PTHR47260">
    <property type="entry name" value="UPF0644 PROTEIN PB2B4.06"/>
    <property type="match status" value="1"/>
</dbReference>
<feature type="region of interest" description="Disordered" evidence="1">
    <location>
        <begin position="242"/>
        <end position="262"/>
    </location>
</feature>
<keyword evidence="2" id="KW-0812">Transmembrane</keyword>
<evidence type="ECO:0008006" key="5">
    <source>
        <dbReference type="Google" id="ProtNLM"/>
    </source>
</evidence>
<evidence type="ECO:0000313" key="3">
    <source>
        <dbReference type="EMBL" id="KAF2655496.1"/>
    </source>
</evidence>
<sequence length="323" mass="36059">MAFNRLWHRSFRLSIPPRHLAPPGTRSRALSIQSKAPALERRARRRRIPWRYVAALLSLGTGAAVGTAARLWLTLRTEAPFPGTEEDDVALDALADQIEELHIVKHLRAGEDNSGKGPWVELDIKENMTETATDRDKTIRPFTRRVMGGIQGLGVQRAFWNSETRELFAVVWIGPRLSGWPTVAHGGAIVAMFQDAMSRMIAGPHMPIDNIPTPASLSVTYARPTFTFDLYILRSSFARPDLSKDAPAPEPAPAKSWLPSWKDLTKKPTSTVSEPTMEVNGTLESLDGEIKVRAKGVWPASAVPFQLFDQRRLQIFNIRDQEP</sequence>
<evidence type="ECO:0000313" key="4">
    <source>
        <dbReference type="Proteomes" id="UP000799324"/>
    </source>
</evidence>
<keyword evidence="2" id="KW-0472">Membrane</keyword>
<dbReference type="Proteomes" id="UP000799324">
    <property type="component" value="Unassembled WGS sequence"/>
</dbReference>
<dbReference type="AlphaFoldDB" id="A0A6A6T6M2"/>
<dbReference type="EMBL" id="MU004348">
    <property type="protein sequence ID" value="KAF2655496.1"/>
    <property type="molecule type" value="Genomic_DNA"/>
</dbReference>
<dbReference type="InterPro" id="IPR052061">
    <property type="entry name" value="PTE-AB_protein"/>
</dbReference>